<dbReference type="Proteomes" id="UP000248536">
    <property type="component" value="Chromosome"/>
</dbReference>
<evidence type="ECO:0000313" key="4">
    <source>
        <dbReference type="Proteomes" id="UP000248536"/>
    </source>
</evidence>
<evidence type="ECO:0000259" key="2">
    <source>
        <dbReference type="PROSITE" id="PS50110"/>
    </source>
</evidence>
<feature type="domain" description="Response regulatory" evidence="2">
    <location>
        <begin position="6"/>
        <end position="131"/>
    </location>
</feature>
<dbReference type="GO" id="GO:0000160">
    <property type="term" value="P:phosphorelay signal transduction system"/>
    <property type="evidence" value="ECO:0007669"/>
    <property type="project" value="InterPro"/>
</dbReference>
<dbReference type="Pfam" id="PF00072">
    <property type="entry name" value="Response_reg"/>
    <property type="match status" value="1"/>
</dbReference>
<accession>A0A2Z4LXZ2</accession>
<keyword evidence="1" id="KW-0597">Phosphoprotein</keyword>
<evidence type="ECO:0000256" key="1">
    <source>
        <dbReference type="PROSITE-ProRule" id="PRU00169"/>
    </source>
</evidence>
<organism evidence="3 4">
    <name type="scientific">Flagellimonas maritima</name>
    <dbReference type="NCBI Taxonomy" id="1383885"/>
    <lineage>
        <taxon>Bacteria</taxon>
        <taxon>Pseudomonadati</taxon>
        <taxon>Bacteroidota</taxon>
        <taxon>Flavobacteriia</taxon>
        <taxon>Flavobacteriales</taxon>
        <taxon>Flavobacteriaceae</taxon>
        <taxon>Flagellimonas</taxon>
    </lineage>
</organism>
<dbReference type="OrthoDB" id="673128at2"/>
<dbReference type="InterPro" id="IPR052893">
    <property type="entry name" value="TCS_response_regulator"/>
</dbReference>
<dbReference type="SMART" id="SM00448">
    <property type="entry name" value="REC"/>
    <property type="match status" value="1"/>
</dbReference>
<dbReference type="AlphaFoldDB" id="A0A2Z4LXZ2"/>
<dbReference type="RefSeq" id="WP_112379526.1">
    <property type="nucleotide sequence ID" value="NZ_CP030104.1"/>
</dbReference>
<proteinExistence type="predicted"/>
<reference evidence="3 4" key="1">
    <citation type="submission" date="2018-06" db="EMBL/GenBank/DDBJ databases">
        <title>Spongiibacterium sp. HME9304 Genome sequencing and assembly.</title>
        <authorList>
            <person name="Kang H."/>
            <person name="Kim H."/>
            <person name="Joh K."/>
        </authorList>
    </citation>
    <scope>NUCLEOTIDE SEQUENCE [LARGE SCALE GENOMIC DNA]</scope>
    <source>
        <strain evidence="3 4">HME9304</strain>
    </source>
</reference>
<dbReference type="InterPro" id="IPR001789">
    <property type="entry name" value="Sig_transdc_resp-reg_receiver"/>
</dbReference>
<dbReference type="PANTHER" id="PTHR44520:SF2">
    <property type="entry name" value="RESPONSE REGULATOR RCP1"/>
    <property type="match status" value="1"/>
</dbReference>
<dbReference type="PROSITE" id="PS50110">
    <property type="entry name" value="RESPONSE_REGULATORY"/>
    <property type="match status" value="1"/>
</dbReference>
<dbReference type="Gene3D" id="3.40.50.2300">
    <property type="match status" value="1"/>
</dbReference>
<sequence>MTEIKTVCIVDDDIIFVEITKRVLQKSGFFNDLLIYENGDSALNGLNKIIGNGGHLPKIILLDLNMPLMNGWEFLDQLSKVLYKNKISVFVASSSNDPNDINKAKSYQSVVDYIVKPICNDDVIRIIKTYNDQTQ</sequence>
<dbReference type="SUPFAM" id="SSF52172">
    <property type="entry name" value="CheY-like"/>
    <property type="match status" value="1"/>
</dbReference>
<gene>
    <name evidence="3" type="ORF">HME9304_03260</name>
</gene>
<dbReference type="EMBL" id="CP030104">
    <property type="protein sequence ID" value="AWX46228.1"/>
    <property type="molecule type" value="Genomic_DNA"/>
</dbReference>
<protein>
    <submittedName>
        <fullName evidence="3">Putative methanoproteinis regulatory protein FilR2</fullName>
    </submittedName>
</protein>
<evidence type="ECO:0000313" key="3">
    <source>
        <dbReference type="EMBL" id="AWX46228.1"/>
    </source>
</evidence>
<keyword evidence="4" id="KW-1185">Reference proteome</keyword>
<dbReference type="InterPro" id="IPR011006">
    <property type="entry name" value="CheY-like_superfamily"/>
</dbReference>
<dbReference type="PANTHER" id="PTHR44520">
    <property type="entry name" value="RESPONSE REGULATOR RCP1-RELATED"/>
    <property type="match status" value="1"/>
</dbReference>
<dbReference type="KEGG" id="spon:HME9304_03260"/>
<feature type="modified residue" description="4-aspartylphosphate" evidence="1">
    <location>
        <position position="63"/>
    </location>
</feature>
<name>A0A2Z4LXZ2_9FLAO</name>